<keyword evidence="2" id="KW-1185">Reference proteome</keyword>
<accession>A0A3P2A326</accession>
<comment type="caution">
    <text evidence="1">The sequence shown here is derived from an EMBL/GenBank/DDBJ whole genome shotgun (WGS) entry which is preliminary data.</text>
</comment>
<dbReference type="AlphaFoldDB" id="A0A3P2A326"/>
<sequence>MTNPVREQIDDLLLFNDAEALKLLENMAKKHDIPQAALEELLAWERAQQIRKIAYGRTEMFDKVLDHPDYWGNTK</sequence>
<dbReference type="EMBL" id="RQYC01000010">
    <property type="protein sequence ID" value="RRD89842.1"/>
    <property type="molecule type" value="Genomic_DNA"/>
</dbReference>
<dbReference type="Pfam" id="PF20306">
    <property type="entry name" value="Sp-DndD"/>
    <property type="match status" value="1"/>
</dbReference>
<evidence type="ECO:0000313" key="2">
    <source>
        <dbReference type="Proteomes" id="UP000269923"/>
    </source>
</evidence>
<dbReference type="InterPro" id="IPR046882">
    <property type="entry name" value="Sp-DndD"/>
</dbReference>
<evidence type="ECO:0000313" key="1">
    <source>
        <dbReference type="EMBL" id="RRD89842.1"/>
    </source>
</evidence>
<reference evidence="1 2" key="1">
    <citation type="submission" date="2018-11" db="EMBL/GenBank/DDBJ databases">
        <title>Genomes From Bacteria Associated with the Canine Oral Cavity: a Test Case for Automated Genome-Based Taxonomic Assignment.</title>
        <authorList>
            <person name="Coil D.A."/>
            <person name="Jospin G."/>
            <person name="Darling A.E."/>
            <person name="Wallis C."/>
            <person name="Davis I.J."/>
            <person name="Harris S."/>
            <person name="Eisen J.A."/>
            <person name="Holcombe L.J."/>
            <person name="O'Flynn C."/>
        </authorList>
    </citation>
    <scope>NUCLEOTIDE SEQUENCE [LARGE SCALE GENOMIC DNA]</scope>
    <source>
        <strain evidence="1 2">COT-280</strain>
    </source>
</reference>
<proteinExistence type="predicted"/>
<name>A0A3P2A326_9NEIS</name>
<protein>
    <submittedName>
        <fullName evidence="1">Uncharacterized protein</fullName>
    </submittedName>
</protein>
<organism evidence="1 2">
    <name type="scientific">Conchiformibius steedae</name>
    <dbReference type="NCBI Taxonomy" id="153493"/>
    <lineage>
        <taxon>Bacteria</taxon>
        <taxon>Pseudomonadati</taxon>
        <taxon>Pseudomonadota</taxon>
        <taxon>Betaproteobacteria</taxon>
        <taxon>Neisseriales</taxon>
        <taxon>Neisseriaceae</taxon>
        <taxon>Conchiformibius</taxon>
    </lineage>
</organism>
<dbReference type="RefSeq" id="WP_124795198.1">
    <property type="nucleotide sequence ID" value="NZ_RQYC01000010.1"/>
</dbReference>
<dbReference type="Proteomes" id="UP000269923">
    <property type="component" value="Unassembled WGS sequence"/>
</dbReference>
<gene>
    <name evidence="1" type="ORF">EII21_07335</name>
</gene>